<evidence type="ECO:0000313" key="1">
    <source>
        <dbReference type="EMBL" id="CBQ70465.1"/>
    </source>
</evidence>
<proteinExistence type="predicted"/>
<dbReference type="Gene3D" id="3.90.180.10">
    <property type="entry name" value="Medium-chain alcohol dehydrogenases, catalytic domain"/>
    <property type="match status" value="1"/>
</dbReference>
<protein>
    <submittedName>
        <fullName evidence="1">Related to alcohol dehydrogenase</fullName>
    </submittedName>
</protein>
<dbReference type="HOGENOM" id="CLU_2086344_0_0_1"/>
<dbReference type="InterPro" id="IPR052711">
    <property type="entry name" value="Zinc_ADH-like"/>
</dbReference>
<dbReference type="InterPro" id="IPR011032">
    <property type="entry name" value="GroES-like_sf"/>
</dbReference>
<dbReference type="EMBL" id="FQ311441">
    <property type="protein sequence ID" value="CBQ70465.1"/>
    <property type="molecule type" value="Genomic_DNA"/>
</dbReference>
<dbReference type="PANTHER" id="PTHR45033:SF2">
    <property type="entry name" value="ZINC-TYPE ALCOHOL DEHYDROGENASE-LIKE PROTEIN C1773.06C"/>
    <property type="match status" value="1"/>
</dbReference>
<name>E6ZTA8_SPORE</name>
<accession>E6ZTA8</accession>
<dbReference type="AlphaFoldDB" id="E6ZTA8"/>
<keyword evidence="2" id="KW-1185">Reference proteome</keyword>
<dbReference type="VEuPathDB" id="FungiDB:sr17358"/>
<dbReference type="Proteomes" id="UP000008867">
    <property type="component" value="Chromosome 2"/>
</dbReference>
<organism evidence="1 2">
    <name type="scientific">Sporisorium reilianum (strain SRZ2)</name>
    <name type="common">Maize head smut fungus</name>
    <dbReference type="NCBI Taxonomy" id="999809"/>
    <lineage>
        <taxon>Eukaryota</taxon>
        <taxon>Fungi</taxon>
        <taxon>Dikarya</taxon>
        <taxon>Basidiomycota</taxon>
        <taxon>Ustilaginomycotina</taxon>
        <taxon>Ustilaginomycetes</taxon>
        <taxon>Ustilaginales</taxon>
        <taxon>Ustilaginaceae</taxon>
        <taxon>Sporisorium</taxon>
    </lineage>
</organism>
<sequence>MSIPRTTQARRRVQRLGVIPVSDGVGVVLAGARVVTHPSADWVHGELGNENRLGQEQLRLPAHLAFRQAATLPVVGLTAFRSLFGAGKVLQPGQTVLVEGTRGRGAFYSQEEQHTQC</sequence>
<reference evidence="1 2" key="1">
    <citation type="journal article" date="2010" name="Science">
        <title>Pathogenicity determinants in smut fungi revealed by genome comparison.</title>
        <authorList>
            <person name="Schirawski J."/>
            <person name="Mannhaupt G."/>
            <person name="Muench K."/>
            <person name="Brefort T."/>
            <person name="Schipper K."/>
            <person name="Doehlemann G."/>
            <person name="Di Stasio M."/>
            <person name="Roessel N."/>
            <person name="Mendoza-Mendoza A."/>
            <person name="Pester D."/>
            <person name="Mueller O."/>
            <person name="Winterberg B."/>
            <person name="Meyer E."/>
            <person name="Ghareeb H."/>
            <person name="Wollenberg T."/>
            <person name="Muensterkoetter M."/>
            <person name="Wong P."/>
            <person name="Walter M."/>
            <person name="Stukenbrock E."/>
            <person name="Gueldener U."/>
            <person name="Kahmann R."/>
        </authorList>
    </citation>
    <scope>NUCLEOTIDE SEQUENCE [LARGE SCALE GENOMIC DNA]</scope>
    <source>
        <strain evidence="2">SRZ2</strain>
    </source>
</reference>
<dbReference type="OrthoDB" id="329835at2759"/>
<gene>
    <name evidence="1" type="ORF">sr17358</name>
</gene>
<evidence type="ECO:0000313" key="2">
    <source>
        <dbReference type="Proteomes" id="UP000008867"/>
    </source>
</evidence>
<dbReference type="PANTHER" id="PTHR45033">
    <property type="match status" value="1"/>
</dbReference>
<dbReference type="SUPFAM" id="SSF50129">
    <property type="entry name" value="GroES-like"/>
    <property type="match status" value="1"/>
</dbReference>